<dbReference type="Ensembl" id="ENSCINT00000037121.1">
    <property type="protein sequence ID" value="ENSCINP00000035506.1"/>
    <property type="gene ID" value="ENSCING00000021553.1"/>
</dbReference>
<feature type="binding site" evidence="4">
    <location>
        <position position="201"/>
    </location>
    <ligand>
        <name>Zn(2+)</name>
        <dbReference type="ChEBI" id="CHEBI:29105"/>
        <label>1</label>
    </ligand>
</feature>
<evidence type="ECO:0000256" key="4">
    <source>
        <dbReference type="PIRSR" id="PIRSR623088-3"/>
    </source>
</evidence>
<dbReference type="Gene3D" id="1.10.1300.10">
    <property type="entry name" value="3'5'-cyclic nucleotide phosphodiesterase, catalytic domain"/>
    <property type="match status" value="1"/>
</dbReference>
<feature type="binding site" evidence="4">
    <location>
        <position position="202"/>
    </location>
    <ligand>
        <name>Zn(2+)</name>
        <dbReference type="ChEBI" id="CHEBI:29105"/>
        <label>2</label>
    </ligand>
</feature>
<dbReference type="Pfam" id="PF00233">
    <property type="entry name" value="PDEase_I"/>
    <property type="match status" value="1"/>
</dbReference>
<dbReference type="GO" id="GO:0046872">
    <property type="term" value="F:metal ion binding"/>
    <property type="evidence" value="ECO:0007669"/>
    <property type="project" value="UniProtKB-KW"/>
</dbReference>
<feature type="compositionally biased region" description="Polar residues" evidence="5">
    <location>
        <begin position="7"/>
        <end position="23"/>
    </location>
</feature>
<name>H2Y0S2_CIOIN</name>
<accession>H2Y0S2</accession>
<dbReference type="PROSITE" id="PS51845">
    <property type="entry name" value="PDEASE_I_2"/>
    <property type="match status" value="1"/>
</dbReference>
<dbReference type="STRING" id="7719.ENSCINP00000035506"/>
<organism evidence="7 8">
    <name type="scientific">Ciona intestinalis</name>
    <name type="common">Transparent sea squirt</name>
    <name type="synonym">Ascidia intestinalis</name>
    <dbReference type="NCBI Taxonomy" id="7719"/>
    <lineage>
        <taxon>Eukaryota</taxon>
        <taxon>Metazoa</taxon>
        <taxon>Chordata</taxon>
        <taxon>Tunicata</taxon>
        <taxon>Ascidiacea</taxon>
        <taxon>Phlebobranchia</taxon>
        <taxon>Cionidae</taxon>
        <taxon>Ciona</taxon>
    </lineage>
</organism>
<evidence type="ECO:0000256" key="2">
    <source>
        <dbReference type="ARBA" id="ARBA00022801"/>
    </source>
</evidence>
<dbReference type="InterPro" id="IPR023088">
    <property type="entry name" value="PDEase"/>
</dbReference>
<dbReference type="PRINTS" id="PR00387">
    <property type="entry name" value="PDIESTERASE1"/>
</dbReference>
<dbReference type="InParanoid" id="H2Y0S2"/>
<dbReference type="GO" id="GO:0004115">
    <property type="term" value="F:3',5'-cyclic-AMP phosphodiesterase activity"/>
    <property type="evidence" value="ECO:0000318"/>
    <property type="project" value="GO_Central"/>
</dbReference>
<evidence type="ECO:0000313" key="7">
    <source>
        <dbReference type="Ensembl" id="ENSCINP00000035506.1"/>
    </source>
</evidence>
<reference evidence="7" key="2">
    <citation type="journal article" date="2008" name="Genome Biol.">
        <title>Improved genome assembly and evidence-based global gene model set for the chordate Ciona intestinalis: new insight into intron and operon populations.</title>
        <authorList>
            <person name="Satou Y."/>
            <person name="Mineta K."/>
            <person name="Ogasawara M."/>
            <person name="Sasakura Y."/>
            <person name="Shoguchi E."/>
            <person name="Ueno K."/>
            <person name="Yamada L."/>
            <person name="Matsumoto J."/>
            <person name="Wasserscheid J."/>
            <person name="Dewar K."/>
            <person name="Wiley G.B."/>
            <person name="Macmil S.L."/>
            <person name="Roe B.A."/>
            <person name="Zeller R.W."/>
            <person name="Hastings K.E."/>
            <person name="Lemaire P."/>
            <person name="Lindquist E."/>
            <person name="Endo T."/>
            <person name="Hotta K."/>
            <person name="Inaba K."/>
        </authorList>
    </citation>
    <scope>NUCLEOTIDE SEQUENCE [LARGE SCALE GENOMIC DNA]</scope>
    <source>
        <strain evidence="7">wild type</strain>
    </source>
</reference>
<keyword evidence="8" id="KW-1185">Reference proteome</keyword>
<reference evidence="7" key="3">
    <citation type="submission" date="2025-08" db="UniProtKB">
        <authorList>
            <consortium name="Ensembl"/>
        </authorList>
    </citation>
    <scope>IDENTIFICATION</scope>
</reference>
<protein>
    <recommendedName>
        <fullName evidence="6">PDEase domain-containing protein</fullName>
    </recommendedName>
</protein>
<reference evidence="8" key="1">
    <citation type="journal article" date="2002" name="Science">
        <title>The draft genome of Ciona intestinalis: insights into chordate and vertebrate origins.</title>
        <authorList>
            <person name="Dehal P."/>
            <person name="Satou Y."/>
            <person name="Campbell R.K."/>
            <person name="Chapman J."/>
            <person name="Degnan B."/>
            <person name="De Tomaso A."/>
            <person name="Davidson B."/>
            <person name="Di Gregorio A."/>
            <person name="Gelpke M."/>
            <person name="Goodstein D.M."/>
            <person name="Harafuji N."/>
            <person name="Hastings K.E."/>
            <person name="Ho I."/>
            <person name="Hotta K."/>
            <person name="Huang W."/>
            <person name="Kawashima T."/>
            <person name="Lemaire P."/>
            <person name="Martinez D."/>
            <person name="Meinertzhagen I.A."/>
            <person name="Necula S."/>
            <person name="Nonaka M."/>
            <person name="Putnam N."/>
            <person name="Rash S."/>
            <person name="Saiga H."/>
            <person name="Satake M."/>
            <person name="Terry A."/>
            <person name="Yamada L."/>
            <person name="Wang H.G."/>
            <person name="Awazu S."/>
            <person name="Azumi K."/>
            <person name="Boore J."/>
            <person name="Branno M."/>
            <person name="Chin-Bow S."/>
            <person name="DeSantis R."/>
            <person name="Doyle S."/>
            <person name="Francino P."/>
            <person name="Keys D.N."/>
            <person name="Haga S."/>
            <person name="Hayashi H."/>
            <person name="Hino K."/>
            <person name="Imai K.S."/>
            <person name="Inaba K."/>
            <person name="Kano S."/>
            <person name="Kobayashi K."/>
            <person name="Kobayashi M."/>
            <person name="Lee B.I."/>
            <person name="Makabe K.W."/>
            <person name="Manohar C."/>
            <person name="Matassi G."/>
            <person name="Medina M."/>
            <person name="Mochizuki Y."/>
            <person name="Mount S."/>
            <person name="Morishita T."/>
            <person name="Miura S."/>
            <person name="Nakayama A."/>
            <person name="Nishizaka S."/>
            <person name="Nomoto H."/>
            <person name="Ohta F."/>
            <person name="Oishi K."/>
            <person name="Rigoutsos I."/>
            <person name="Sano M."/>
            <person name="Sasaki A."/>
            <person name="Sasakura Y."/>
            <person name="Shoguchi E."/>
            <person name="Shin-i T."/>
            <person name="Spagnuolo A."/>
            <person name="Stainier D."/>
            <person name="Suzuki M.M."/>
            <person name="Tassy O."/>
            <person name="Takatori N."/>
            <person name="Tokuoka M."/>
            <person name="Yagi K."/>
            <person name="Yoshizaki F."/>
            <person name="Wada S."/>
            <person name="Zhang C."/>
            <person name="Hyatt P.D."/>
            <person name="Larimer F."/>
            <person name="Detter C."/>
            <person name="Doggett N."/>
            <person name="Glavina T."/>
            <person name="Hawkins T."/>
            <person name="Richardson P."/>
            <person name="Lucas S."/>
            <person name="Kohara Y."/>
            <person name="Levine M."/>
            <person name="Satoh N."/>
            <person name="Rokhsar D.S."/>
        </authorList>
    </citation>
    <scope>NUCLEOTIDE SEQUENCE [LARGE SCALE GENOMIC DNA]</scope>
</reference>
<feature type="domain" description="PDEase" evidence="6">
    <location>
        <begin position="78"/>
        <end position="221"/>
    </location>
</feature>
<feature type="region of interest" description="Disordered" evidence="5">
    <location>
        <begin position="58"/>
        <end position="78"/>
    </location>
</feature>
<feature type="region of interest" description="Disordered" evidence="5">
    <location>
        <begin position="1"/>
        <end position="23"/>
    </location>
</feature>
<dbReference type="InterPro" id="IPR023174">
    <property type="entry name" value="PDEase_CS"/>
</dbReference>
<dbReference type="InterPro" id="IPR003607">
    <property type="entry name" value="HD/PDEase_dom"/>
</dbReference>
<dbReference type="GO" id="GO:0007165">
    <property type="term" value="P:signal transduction"/>
    <property type="evidence" value="ECO:0007669"/>
    <property type="project" value="InterPro"/>
</dbReference>
<evidence type="ECO:0000256" key="5">
    <source>
        <dbReference type="SAM" id="MobiDB-lite"/>
    </source>
</evidence>
<dbReference type="AlphaFoldDB" id="H2Y0S2"/>
<dbReference type="InterPro" id="IPR036971">
    <property type="entry name" value="PDEase_catalytic_dom_sf"/>
</dbReference>
<dbReference type="GO" id="GO:0047555">
    <property type="term" value="F:3',5'-cyclic-GMP phosphodiesterase activity"/>
    <property type="evidence" value="ECO:0000318"/>
    <property type="project" value="GO_Central"/>
</dbReference>
<sequence>MQEKMGSASSMQKSISSVGKKVTATSNKVQGLDVVQKLSMPKANEKWHSWKNALNQPVTGKKRKDCQESANTRETSEVSNEYHNGHKLNIFQDDEKNIRKTIELLKLSTFDAWKYENEELIHHIIAMFKDLHILDELGITVFRLHAWLEAVEKNYRHVLFHNFRHAFCVTQMMYFMVNELNLVKKMTILQIGILLVACICHDLDHPGLSNLYQRKAHTELS</sequence>
<evidence type="ECO:0000256" key="1">
    <source>
        <dbReference type="ARBA" id="ARBA00022723"/>
    </source>
</evidence>
<evidence type="ECO:0000259" key="6">
    <source>
        <dbReference type="PROSITE" id="PS51845"/>
    </source>
</evidence>
<dbReference type="GeneTree" id="ENSGT00940000155587"/>
<dbReference type="PROSITE" id="PS00126">
    <property type="entry name" value="PDEASE_I_1"/>
    <property type="match status" value="1"/>
</dbReference>
<keyword evidence="2" id="KW-0378">Hydrolase</keyword>
<proteinExistence type="predicted"/>
<dbReference type="Proteomes" id="UP000008144">
    <property type="component" value="Chromosome 3"/>
</dbReference>
<dbReference type="SUPFAM" id="SSF109604">
    <property type="entry name" value="HD-domain/PDEase-like"/>
    <property type="match status" value="1"/>
</dbReference>
<dbReference type="EMBL" id="EAAA01001793">
    <property type="status" value="NOT_ANNOTATED_CDS"/>
    <property type="molecule type" value="Genomic_DNA"/>
</dbReference>
<dbReference type="CDD" id="cd00077">
    <property type="entry name" value="HDc"/>
    <property type="match status" value="1"/>
</dbReference>
<dbReference type="InterPro" id="IPR002073">
    <property type="entry name" value="PDEase_catalytic_dom"/>
</dbReference>
<dbReference type="GO" id="GO:0046069">
    <property type="term" value="P:cGMP catabolic process"/>
    <property type="evidence" value="ECO:0000318"/>
    <property type="project" value="GO_Central"/>
</dbReference>
<dbReference type="HOGENOM" id="CLU_1253118_0_0_1"/>
<evidence type="ECO:0000313" key="8">
    <source>
        <dbReference type="Proteomes" id="UP000008144"/>
    </source>
</evidence>
<feature type="binding site" evidence="4">
    <location>
        <position position="165"/>
    </location>
    <ligand>
        <name>Zn(2+)</name>
        <dbReference type="ChEBI" id="CHEBI:29105"/>
        <label>1</label>
    </ligand>
</feature>
<feature type="binding site" evidence="4">
    <location>
        <position position="202"/>
    </location>
    <ligand>
        <name>Zn(2+)</name>
        <dbReference type="ChEBI" id="CHEBI:29105"/>
        <label>1</label>
    </ligand>
</feature>
<feature type="compositionally biased region" description="Polar residues" evidence="5">
    <location>
        <begin position="68"/>
        <end position="78"/>
    </location>
</feature>
<evidence type="ECO:0000256" key="3">
    <source>
        <dbReference type="PIRSR" id="PIRSR623088-1"/>
    </source>
</evidence>
<reference evidence="7" key="4">
    <citation type="submission" date="2025-09" db="UniProtKB">
        <authorList>
            <consortium name="Ensembl"/>
        </authorList>
    </citation>
    <scope>IDENTIFICATION</scope>
</reference>
<feature type="active site" description="Proton donor" evidence="3">
    <location>
        <position position="161"/>
    </location>
</feature>
<dbReference type="GO" id="GO:0141162">
    <property type="term" value="P:negative regulation of cAMP/PKA signal transduction"/>
    <property type="evidence" value="ECO:0000318"/>
    <property type="project" value="GO_Central"/>
</dbReference>
<dbReference type="PANTHER" id="PTHR11347">
    <property type="entry name" value="CYCLIC NUCLEOTIDE PHOSPHODIESTERASE"/>
    <property type="match status" value="1"/>
</dbReference>
<keyword evidence="1 4" id="KW-0479">Metal-binding</keyword>